<dbReference type="InterPro" id="IPR015273">
    <property type="entry name" value="Cys-tRNA-synt_Ia_DALR"/>
</dbReference>
<dbReference type="EMBL" id="FRBI01000009">
    <property type="protein sequence ID" value="SHM23338.1"/>
    <property type="molecule type" value="Genomic_DNA"/>
</dbReference>
<keyword evidence="7 13" id="KW-0547">Nucleotide-binding</keyword>
<dbReference type="Proteomes" id="UP000184111">
    <property type="component" value="Unassembled WGS sequence"/>
</dbReference>
<keyword evidence="9 13" id="KW-0067">ATP-binding</keyword>
<evidence type="ECO:0000256" key="5">
    <source>
        <dbReference type="ARBA" id="ARBA00022598"/>
    </source>
</evidence>
<dbReference type="Gene3D" id="3.40.50.620">
    <property type="entry name" value="HUPs"/>
    <property type="match status" value="1"/>
</dbReference>
<evidence type="ECO:0000256" key="9">
    <source>
        <dbReference type="ARBA" id="ARBA00022840"/>
    </source>
</evidence>
<dbReference type="AlphaFoldDB" id="A0A1M7H4M9"/>
<evidence type="ECO:0000256" key="4">
    <source>
        <dbReference type="ARBA" id="ARBA00022490"/>
    </source>
</evidence>
<dbReference type="GO" id="GO:0004817">
    <property type="term" value="F:cysteine-tRNA ligase activity"/>
    <property type="evidence" value="ECO:0007669"/>
    <property type="project" value="UniProtKB-UniRule"/>
</dbReference>
<feature type="binding site" evidence="13">
    <location>
        <position position="292"/>
    </location>
    <ligand>
        <name>ATP</name>
        <dbReference type="ChEBI" id="CHEBI:30616"/>
    </ligand>
</feature>
<dbReference type="SUPFAM" id="SSF52374">
    <property type="entry name" value="Nucleotidylyl transferase"/>
    <property type="match status" value="1"/>
</dbReference>
<reference evidence="15 16" key="1">
    <citation type="submission" date="2016-11" db="EMBL/GenBank/DDBJ databases">
        <authorList>
            <person name="Jaros S."/>
            <person name="Januszkiewicz K."/>
            <person name="Wedrychowicz H."/>
        </authorList>
    </citation>
    <scope>NUCLEOTIDE SEQUENCE [LARGE SCALE GENOMIC DNA]</scope>
    <source>
        <strain evidence="15 16">CGMCC 4.2025</strain>
    </source>
</reference>
<evidence type="ECO:0000313" key="15">
    <source>
        <dbReference type="EMBL" id="SHM23338.1"/>
    </source>
</evidence>
<evidence type="ECO:0000256" key="10">
    <source>
        <dbReference type="ARBA" id="ARBA00022917"/>
    </source>
</evidence>
<dbReference type="PRINTS" id="PR00983">
    <property type="entry name" value="TRNASYNTHCYS"/>
</dbReference>
<keyword evidence="6 13" id="KW-0479">Metal-binding</keyword>
<dbReference type="InterPro" id="IPR024909">
    <property type="entry name" value="Cys-tRNA/MSH_ligase"/>
</dbReference>
<evidence type="ECO:0000256" key="12">
    <source>
        <dbReference type="ARBA" id="ARBA00047398"/>
    </source>
</evidence>
<keyword evidence="8 13" id="KW-0862">Zinc</keyword>
<feature type="short sequence motif" description="'HIGH' region" evidence="13">
    <location>
        <begin position="56"/>
        <end position="66"/>
    </location>
</feature>
<comment type="subunit">
    <text evidence="3 13">Monomer.</text>
</comment>
<evidence type="ECO:0000256" key="13">
    <source>
        <dbReference type="HAMAP-Rule" id="MF_00041"/>
    </source>
</evidence>
<evidence type="ECO:0000256" key="2">
    <source>
        <dbReference type="ARBA" id="ARBA00005594"/>
    </source>
</evidence>
<proteinExistence type="inferred from homology"/>
<evidence type="ECO:0000256" key="8">
    <source>
        <dbReference type="ARBA" id="ARBA00022833"/>
    </source>
</evidence>
<feature type="binding site" evidence="13">
    <location>
        <position position="262"/>
    </location>
    <ligand>
        <name>Zn(2+)</name>
        <dbReference type="ChEBI" id="CHEBI:29105"/>
    </ligand>
</feature>
<dbReference type="CDD" id="cd00672">
    <property type="entry name" value="CysRS_core"/>
    <property type="match status" value="1"/>
</dbReference>
<evidence type="ECO:0000259" key="14">
    <source>
        <dbReference type="SMART" id="SM00840"/>
    </source>
</evidence>
<dbReference type="PANTHER" id="PTHR10890:SF30">
    <property type="entry name" value="CYSTEINE--TRNA LIGASE"/>
    <property type="match status" value="1"/>
</dbReference>
<dbReference type="Pfam" id="PF09190">
    <property type="entry name" value="DALR_2"/>
    <property type="match status" value="1"/>
</dbReference>
<evidence type="ECO:0000256" key="11">
    <source>
        <dbReference type="ARBA" id="ARBA00023146"/>
    </source>
</evidence>
<keyword evidence="4 13" id="KW-0963">Cytoplasm</keyword>
<dbReference type="SMART" id="SM00840">
    <property type="entry name" value="DALR_2"/>
    <property type="match status" value="1"/>
</dbReference>
<dbReference type="GO" id="GO:0005829">
    <property type="term" value="C:cytosol"/>
    <property type="evidence" value="ECO:0007669"/>
    <property type="project" value="TreeGrafter"/>
</dbReference>
<sequence length="489" mass="54435">MWRQLPCGAAQFTDSRVGRGQYDRAVTLRLYDTGARRIRDFVPLVPGRVSIYLCGATVQAAPHIGHIRSGLNFDILRRWLTYRGNQVTLVHNVTDVDDKIIARSAAEQRPWWAIGYENERAFATGYEVLGCLPPSNAPRATAHVPEMVDMMRGLIERGHAYVAEGNVYFDVRSFPGYLELSRQELDDLRAAEGEVEAGKRDHRDFAMWKAARPGEPSWETPWGRGRPGWHLECSAMAHKYLGRAFDIHGGGTELVFPHHENEIAQSKAYGDDFANYWVHHGWVTMSGEKMSKSLGNSVLVSDMVQRWRPIVLRYYLGTPHYRSTIEYGGQALAEAEAAFSRIEGFLQRAADKAGPVEPVTEVPPAFAEAMDDDLGVPQALAVVHTTVRQGNSALTAGDKEAAAARASEVRAMLAVLGLDPLDPRWALEEDRGGDMYPVVDSLVRLALEQRQAARARKDYATADAIRDQLLQAGLEIEDTPTGSRWTRRG</sequence>
<dbReference type="Gene3D" id="1.20.120.1910">
    <property type="entry name" value="Cysteine-tRNA ligase, C-terminal anti-codon recognition domain"/>
    <property type="match status" value="1"/>
</dbReference>
<dbReference type="GO" id="GO:0006423">
    <property type="term" value="P:cysteinyl-tRNA aminoacylation"/>
    <property type="evidence" value="ECO:0007669"/>
    <property type="project" value="UniProtKB-UniRule"/>
</dbReference>
<keyword evidence="11 13" id="KW-0030">Aminoacyl-tRNA synthetase</keyword>
<dbReference type="GO" id="GO:0005524">
    <property type="term" value="F:ATP binding"/>
    <property type="evidence" value="ECO:0007669"/>
    <property type="project" value="UniProtKB-UniRule"/>
</dbReference>
<comment type="similarity">
    <text evidence="2 13">Belongs to the class-I aminoacyl-tRNA synthetase family.</text>
</comment>
<dbReference type="NCBIfam" id="TIGR00435">
    <property type="entry name" value="cysS"/>
    <property type="match status" value="1"/>
</dbReference>
<comment type="catalytic activity">
    <reaction evidence="12 13">
        <text>tRNA(Cys) + L-cysteine + ATP = L-cysteinyl-tRNA(Cys) + AMP + diphosphate</text>
        <dbReference type="Rhea" id="RHEA:17773"/>
        <dbReference type="Rhea" id="RHEA-COMP:9661"/>
        <dbReference type="Rhea" id="RHEA-COMP:9679"/>
        <dbReference type="ChEBI" id="CHEBI:30616"/>
        <dbReference type="ChEBI" id="CHEBI:33019"/>
        <dbReference type="ChEBI" id="CHEBI:35235"/>
        <dbReference type="ChEBI" id="CHEBI:78442"/>
        <dbReference type="ChEBI" id="CHEBI:78517"/>
        <dbReference type="ChEBI" id="CHEBI:456215"/>
        <dbReference type="EC" id="6.1.1.16"/>
    </reaction>
</comment>
<gene>
    <name evidence="13" type="primary">cysS</name>
    <name evidence="15" type="ORF">SAMN05216499_109155</name>
</gene>
<dbReference type="InterPro" id="IPR032678">
    <property type="entry name" value="tRNA-synt_1_cat_dom"/>
</dbReference>
<keyword evidence="16" id="KW-1185">Reference proteome</keyword>
<dbReference type="FunFam" id="3.40.50.620:FF:000068">
    <property type="entry name" value="Cysteine--tRNA ligase"/>
    <property type="match status" value="1"/>
</dbReference>
<dbReference type="Pfam" id="PF01406">
    <property type="entry name" value="tRNA-synt_1e"/>
    <property type="match status" value="1"/>
</dbReference>
<dbReference type="STRING" id="310782.SAMN05216499_109155"/>
<dbReference type="EC" id="6.1.1.16" evidence="13"/>
<dbReference type="InterPro" id="IPR009080">
    <property type="entry name" value="tRNAsynth_Ia_anticodon-bd"/>
</dbReference>
<evidence type="ECO:0000256" key="3">
    <source>
        <dbReference type="ARBA" id="ARBA00011245"/>
    </source>
</evidence>
<keyword evidence="5 13" id="KW-0436">Ligase</keyword>
<feature type="domain" description="Cysteinyl-tRNA synthetase class Ia DALR" evidence="14">
    <location>
        <begin position="365"/>
        <end position="427"/>
    </location>
</feature>
<dbReference type="HAMAP" id="MF_00041">
    <property type="entry name" value="Cys_tRNA_synth"/>
    <property type="match status" value="1"/>
</dbReference>
<dbReference type="InterPro" id="IPR014729">
    <property type="entry name" value="Rossmann-like_a/b/a_fold"/>
</dbReference>
<feature type="short sequence motif" description="'KMSKS' region" evidence="13">
    <location>
        <begin position="289"/>
        <end position="293"/>
    </location>
</feature>
<keyword evidence="10 13" id="KW-0648">Protein biosynthesis</keyword>
<feature type="binding site" evidence="13">
    <location>
        <position position="233"/>
    </location>
    <ligand>
        <name>Zn(2+)</name>
        <dbReference type="ChEBI" id="CHEBI:29105"/>
    </ligand>
</feature>
<dbReference type="InterPro" id="IPR015803">
    <property type="entry name" value="Cys-tRNA-ligase"/>
</dbReference>
<evidence type="ECO:0000256" key="7">
    <source>
        <dbReference type="ARBA" id="ARBA00022741"/>
    </source>
</evidence>
<evidence type="ECO:0000256" key="1">
    <source>
        <dbReference type="ARBA" id="ARBA00004496"/>
    </source>
</evidence>
<accession>A0A1M7H4M9</accession>
<organism evidence="15 16">
    <name type="scientific">Actinacidiphila paucisporea</name>
    <dbReference type="NCBI Taxonomy" id="310782"/>
    <lineage>
        <taxon>Bacteria</taxon>
        <taxon>Bacillati</taxon>
        <taxon>Actinomycetota</taxon>
        <taxon>Actinomycetes</taxon>
        <taxon>Kitasatosporales</taxon>
        <taxon>Streptomycetaceae</taxon>
        <taxon>Actinacidiphila</taxon>
    </lineage>
</organism>
<feature type="binding site" evidence="13">
    <location>
        <position position="258"/>
    </location>
    <ligand>
        <name>Zn(2+)</name>
        <dbReference type="ChEBI" id="CHEBI:29105"/>
    </ligand>
</feature>
<comment type="cofactor">
    <cofactor evidence="13">
        <name>Zn(2+)</name>
        <dbReference type="ChEBI" id="CHEBI:29105"/>
    </cofactor>
    <text evidence="13">Binds 1 zinc ion per subunit.</text>
</comment>
<evidence type="ECO:0000256" key="6">
    <source>
        <dbReference type="ARBA" id="ARBA00022723"/>
    </source>
</evidence>
<comment type="subcellular location">
    <subcellularLocation>
        <location evidence="1 13">Cytoplasm</location>
    </subcellularLocation>
</comment>
<feature type="binding site" evidence="13">
    <location>
        <position position="54"/>
    </location>
    <ligand>
        <name>Zn(2+)</name>
        <dbReference type="ChEBI" id="CHEBI:29105"/>
    </ligand>
</feature>
<name>A0A1M7H4M9_9ACTN</name>
<evidence type="ECO:0000313" key="16">
    <source>
        <dbReference type="Proteomes" id="UP000184111"/>
    </source>
</evidence>
<protein>
    <recommendedName>
        <fullName evidence="13">Cysteine--tRNA ligase</fullName>
        <ecNumber evidence="13">6.1.1.16</ecNumber>
    </recommendedName>
    <alternativeName>
        <fullName evidence="13">Cysteinyl-tRNA synthetase</fullName>
        <shortName evidence="13">CysRS</shortName>
    </alternativeName>
</protein>
<dbReference type="PANTHER" id="PTHR10890">
    <property type="entry name" value="CYSTEINYL-TRNA SYNTHETASE"/>
    <property type="match status" value="1"/>
</dbReference>
<dbReference type="SUPFAM" id="SSF47323">
    <property type="entry name" value="Anticodon-binding domain of a subclass of class I aminoacyl-tRNA synthetases"/>
    <property type="match status" value="1"/>
</dbReference>
<dbReference type="GO" id="GO:0008270">
    <property type="term" value="F:zinc ion binding"/>
    <property type="evidence" value="ECO:0007669"/>
    <property type="project" value="UniProtKB-UniRule"/>
</dbReference>